<dbReference type="Proteomes" id="UP000671828">
    <property type="component" value="Chromosome"/>
</dbReference>
<gene>
    <name evidence="1" type="ORF">J7S33_07300</name>
</gene>
<evidence type="ECO:0000313" key="2">
    <source>
        <dbReference type="Proteomes" id="UP000671828"/>
    </source>
</evidence>
<evidence type="ECO:0000313" key="1">
    <source>
        <dbReference type="EMBL" id="QTR04643.1"/>
    </source>
</evidence>
<sequence length="71" mass="7836">VDRSAQCVRESIKLLAKEGLVVARQGKGVFVLRKPEAGEVPASGSQVITMLHQLERTVDHLSDRLTAVERR</sequence>
<reference evidence="1" key="1">
    <citation type="submission" date="2021-04" db="EMBL/GenBank/DDBJ databases">
        <title>Saccharothrix algeriensis WGS.</title>
        <authorList>
            <person name="Stuskova K."/>
            <person name="Hakalova E."/>
            <person name="Tebbal A.B."/>
            <person name="Eichmeier A."/>
        </authorList>
    </citation>
    <scope>NUCLEOTIDE SEQUENCE</scope>
    <source>
        <strain evidence="1">NRRL B-24137</strain>
    </source>
</reference>
<feature type="non-terminal residue" evidence="1">
    <location>
        <position position="71"/>
    </location>
</feature>
<dbReference type="Gene3D" id="1.10.10.10">
    <property type="entry name" value="Winged helix-like DNA-binding domain superfamily/Winged helix DNA-binding domain"/>
    <property type="match status" value="1"/>
</dbReference>
<dbReference type="InterPro" id="IPR036388">
    <property type="entry name" value="WH-like_DNA-bd_sf"/>
</dbReference>
<dbReference type="InterPro" id="IPR036390">
    <property type="entry name" value="WH_DNA-bd_sf"/>
</dbReference>
<dbReference type="SUPFAM" id="SSF46785">
    <property type="entry name" value="Winged helix' DNA-binding domain"/>
    <property type="match status" value="1"/>
</dbReference>
<feature type="non-terminal residue" evidence="1">
    <location>
        <position position="1"/>
    </location>
</feature>
<protein>
    <submittedName>
        <fullName evidence="1">GntR family transcriptional regulator</fullName>
    </submittedName>
</protein>
<accession>A0A8T8I151</accession>
<dbReference type="AlphaFoldDB" id="A0A8T8I151"/>
<organism evidence="1 2">
    <name type="scientific">Saccharothrix algeriensis</name>
    <dbReference type="NCBI Taxonomy" id="173560"/>
    <lineage>
        <taxon>Bacteria</taxon>
        <taxon>Bacillati</taxon>
        <taxon>Actinomycetota</taxon>
        <taxon>Actinomycetes</taxon>
        <taxon>Pseudonocardiales</taxon>
        <taxon>Pseudonocardiaceae</taxon>
        <taxon>Saccharothrix</taxon>
    </lineage>
</organism>
<name>A0A8T8I151_9PSEU</name>
<dbReference type="EMBL" id="CP072788">
    <property type="protein sequence ID" value="QTR04643.1"/>
    <property type="molecule type" value="Genomic_DNA"/>
</dbReference>
<proteinExistence type="predicted"/>